<feature type="transmembrane region" description="Helical" evidence="6">
    <location>
        <begin position="59"/>
        <end position="84"/>
    </location>
</feature>
<feature type="transmembrane region" description="Helical" evidence="6">
    <location>
        <begin position="222"/>
        <end position="252"/>
    </location>
</feature>
<dbReference type="KEGG" id="mpl:Mpal_2465"/>
<evidence type="ECO:0000256" key="3">
    <source>
        <dbReference type="ARBA" id="ARBA00022692"/>
    </source>
</evidence>
<evidence type="ECO:0000256" key="1">
    <source>
        <dbReference type="ARBA" id="ARBA00004141"/>
    </source>
</evidence>
<feature type="transmembrane region" description="Helical" evidence="6">
    <location>
        <begin position="90"/>
        <end position="113"/>
    </location>
</feature>
<feature type="transmembrane region" description="Helical" evidence="6">
    <location>
        <begin position="14"/>
        <end position="47"/>
    </location>
</feature>
<dbReference type="Proteomes" id="UP000002457">
    <property type="component" value="Chromosome"/>
</dbReference>
<keyword evidence="3 6" id="KW-0812">Transmembrane</keyword>
<keyword evidence="5 6" id="KW-0472">Membrane</keyword>
<feature type="transmembrane region" description="Helical" evidence="6">
    <location>
        <begin position="290"/>
        <end position="312"/>
    </location>
</feature>
<dbReference type="GO" id="GO:0016020">
    <property type="term" value="C:membrane"/>
    <property type="evidence" value="ECO:0007669"/>
    <property type="project" value="UniProtKB-SubCell"/>
</dbReference>
<evidence type="ECO:0000256" key="6">
    <source>
        <dbReference type="SAM" id="Phobius"/>
    </source>
</evidence>
<dbReference type="STRING" id="521011.Mpal_2465"/>
<evidence type="ECO:0000256" key="2">
    <source>
        <dbReference type="ARBA" id="ARBA00009773"/>
    </source>
</evidence>
<feature type="transmembrane region" description="Helical" evidence="6">
    <location>
        <begin position="191"/>
        <end position="215"/>
    </location>
</feature>
<organism evidence="7 8">
    <name type="scientific">Methanosphaerula palustris (strain ATCC BAA-1556 / DSM 19958 / E1-9c)</name>
    <dbReference type="NCBI Taxonomy" id="521011"/>
    <lineage>
        <taxon>Archaea</taxon>
        <taxon>Methanobacteriati</taxon>
        <taxon>Methanobacteriota</taxon>
        <taxon>Stenosarchaea group</taxon>
        <taxon>Methanomicrobia</taxon>
        <taxon>Methanomicrobiales</taxon>
        <taxon>Methanoregulaceae</taxon>
        <taxon>Methanosphaerula</taxon>
    </lineage>
</organism>
<dbReference type="AlphaFoldDB" id="B8GEP0"/>
<dbReference type="HOGENOM" id="CLU_052137_0_0_2"/>
<dbReference type="eggNOG" id="arCOG02642">
    <property type="taxonomic scope" value="Archaea"/>
</dbReference>
<keyword evidence="4 6" id="KW-1133">Transmembrane helix</keyword>
<evidence type="ECO:0000313" key="8">
    <source>
        <dbReference type="Proteomes" id="UP000002457"/>
    </source>
</evidence>
<evidence type="ECO:0000256" key="5">
    <source>
        <dbReference type="ARBA" id="ARBA00023136"/>
    </source>
</evidence>
<proteinExistence type="inferred from homology"/>
<evidence type="ECO:0008006" key="9">
    <source>
        <dbReference type="Google" id="ProtNLM"/>
    </source>
</evidence>
<comment type="similarity">
    <text evidence="2">Belongs to the autoinducer-2 exporter (AI-2E) (TC 2.A.86) family.</text>
</comment>
<evidence type="ECO:0000313" key="7">
    <source>
        <dbReference type="EMBL" id="ACL17741.1"/>
    </source>
</evidence>
<keyword evidence="8" id="KW-1185">Reference proteome</keyword>
<gene>
    <name evidence="7" type="ordered locus">Mpal_2465</name>
</gene>
<feature type="transmembrane region" description="Helical" evidence="6">
    <location>
        <begin position="258"/>
        <end position="278"/>
    </location>
</feature>
<dbReference type="InterPro" id="IPR002549">
    <property type="entry name" value="AI-2E-like"/>
</dbReference>
<name>B8GEP0_METPE</name>
<comment type="subcellular location">
    <subcellularLocation>
        <location evidence="1">Membrane</location>
        <topology evidence="1">Multi-pass membrane protein</topology>
    </subcellularLocation>
</comment>
<dbReference type="GeneID" id="7271634"/>
<dbReference type="Pfam" id="PF01594">
    <property type="entry name" value="AI-2E_transport"/>
    <property type="match status" value="1"/>
</dbReference>
<accession>B8GEP0</accession>
<feature type="transmembrane region" description="Helical" evidence="6">
    <location>
        <begin position="133"/>
        <end position="160"/>
    </location>
</feature>
<reference evidence="7 8" key="1">
    <citation type="journal article" date="2015" name="Genome Announc.">
        <title>Complete Genome Sequence of Methanosphaerula palustris E1-9CT, a Hydrogenotrophic Methanogen Isolated from a Minerotrophic Fen Peatland.</title>
        <authorList>
            <person name="Cadillo-Quiroz H."/>
            <person name="Browne P."/>
            <person name="Kyrpides N."/>
            <person name="Woyke T."/>
            <person name="Goodwin L."/>
            <person name="Detter C."/>
            <person name="Yavitt J.B."/>
            <person name="Zinder S.H."/>
        </authorList>
    </citation>
    <scope>NUCLEOTIDE SEQUENCE [LARGE SCALE GENOMIC DNA]</scope>
    <source>
        <strain evidence="8">ATCC BAA-1556 / DSM 19958 / E1-9c</strain>
    </source>
</reference>
<dbReference type="RefSeq" id="WP_012619060.1">
    <property type="nucleotide sequence ID" value="NC_011832.1"/>
</dbReference>
<dbReference type="PANTHER" id="PTHR21716">
    <property type="entry name" value="TRANSMEMBRANE PROTEIN"/>
    <property type="match status" value="1"/>
</dbReference>
<dbReference type="OrthoDB" id="137390at2157"/>
<sequence>MEISGISEDQKLSLLIGAIFIAVIIAFWPLMTVFVWAVALAVALMPLHKRFSRRVKPSLSAMLITFGVILVTGLVVSSATIVIYADIEYIGVMAATLVKGFSRTVFATFLPTFTADQLSNMPHTLIEMVLNTLLSLTANPGLLLLQVIILFLTLSMLIYYGEQIWTSVTRNLSPKLSTVLGRISEITGNTIYSLIVIQISAALLSFLLAIPFFTLLGYGHELLFATMIGFAMLIPLVGAQLCLLFFILYMIALGDIRSAVITMFIGYPLLSGWIDFYYRPVMMRRRVAVHPVFMIIGIFAGVPFMGIVGFILGPVLMSLAVTGYSIYIEQTRVPAEEQESLDKYL</sequence>
<evidence type="ECO:0000256" key="4">
    <source>
        <dbReference type="ARBA" id="ARBA00022989"/>
    </source>
</evidence>
<dbReference type="PANTHER" id="PTHR21716:SF4">
    <property type="entry name" value="TRANSMEMBRANE PROTEIN 245"/>
    <property type="match status" value="1"/>
</dbReference>
<dbReference type="EMBL" id="CP001338">
    <property type="protein sequence ID" value="ACL17741.1"/>
    <property type="molecule type" value="Genomic_DNA"/>
</dbReference>
<protein>
    <recommendedName>
        <fullName evidence="9">AI-2E family transporter</fullName>
    </recommendedName>
</protein>